<sequence length="981" mass="106686">MSENTGILQVPVAGKSADNDPQKLVYVHVPKNKDATLPTTFTLTKSTKLSGGSITFSSHSAPSSPTNKVRPPILGNKFTISPTIAKTATNISINSSKSIKVSLNNSRSIGGTSTPTVFRAANTGGSNLPSNFISQGPSIPLTSRSSTGVSQLRNPSIVSQVSTFKSQKPVLLQSKILSSLKGSSPKVVAQKMMPVSLTAKQTGKRSTLVSYGKILPSVVSNNNGNSIKNSNNGNKHDNTSLLNSGIKRDHFGAPKREGGCINSFTPPPLILQSGSNAKKLGNKKTCPATISIVTGKTSSGSSGFNFYPLARNNTSSNSNCTITSTNKGSGSSLKNSSSGGNNSFCISQSSSSGNYKIMNGLVDVTSGSRDACDTTKTYSTPIDEDLKSKLPDSTTFFKKVNSSINKQMEQKDILQEAMTVSDLQEVTSDETVTHYRSDNDSSSSTVNVSSLPIPLVNTGVQNKNSQPLSDPIPIILSKNVGPGCPTPVLIQGTLPLPPSGTVPVTVHNMVPVKVKSSSNSSSSHFSSQMHMEKQSIPGLIIRTDTVTVRRKVPGISSKEEDRKESTKPDLSIIPILRNNGNSSLNNTSVGMTPTGQTSVQCNSVDSVENKDVEHEKGHEDVKNVKKSLEEKNSPFADDNKIAEVKELLKWENGTGSLIGSELKFKINEFNAVELVEDEALEDIMNQIGEFIKDRQESPSNEYNKINNNISSNSNNNNNNTYSEVEMMSESQIGQDKTSSVPTHILSLTPTKIASNNPVHVHHARKPNLNNCRRDDESTESDAKNSESRSKGGKNVYDICCCKNCGCYGLSSEFLRSNENNFCTVACSEDYSTKEAEWMKEKQKLEKIKQNRLKKTKSSEKESLEKLDSKAKDNDTKDLKEEINQIKTEKNEELKLKDSIKEENDTIIKDEATETKQLQEKDITCNEEKVDVCSLQSNKEEINNSPNKFNPVWQDLKTRTFSWVKYLEHCGKGKGTPKRFST</sequence>
<feature type="compositionally biased region" description="Basic and acidic residues" evidence="1">
    <location>
        <begin position="856"/>
        <end position="875"/>
    </location>
</feature>
<accession>A0A5N5SVU2</accession>
<dbReference type="OrthoDB" id="8188861at2759"/>
<gene>
    <name evidence="2" type="ORF">Anas_08761</name>
</gene>
<dbReference type="Proteomes" id="UP000326759">
    <property type="component" value="Unassembled WGS sequence"/>
</dbReference>
<feature type="region of interest" description="Disordered" evidence="1">
    <location>
        <begin position="609"/>
        <end position="630"/>
    </location>
</feature>
<evidence type="ECO:0000313" key="2">
    <source>
        <dbReference type="EMBL" id="KAB7498334.1"/>
    </source>
</evidence>
<feature type="compositionally biased region" description="Basic and acidic residues" evidence="1">
    <location>
        <begin position="771"/>
        <end position="789"/>
    </location>
</feature>
<comment type="caution">
    <text evidence="2">The sequence shown here is derived from an EMBL/GenBank/DDBJ whole genome shotgun (WGS) entry which is preliminary data.</text>
</comment>
<organism evidence="2 3">
    <name type="scientific">Armadillidium nasatum</name>
    <dbReference type="NCBI Taxonomy" id="96803"/>
    <lineage>
        <taxon>Eukaryota</taxon>
        <taxon>Metazoa</taxon>
        <taxon>Ecdysozoa</taxon>
        <taxon>Arthropoda</taxon>
        <taxon>Crustacea</taxon>
        <taxon>Multicrustacea</taxon>
        <taxon>Malacostraca</taxon>
        <taxon>Eumalacostraca</taxon>
        <taxon>Peracarida</taxon>
        <taxon>Isopoda</taxon>
        <taxon>Oniscidea</taxon>
        <taxon>Crinocheta</taxon>
        <taxon>Armadillidiidae</taxon>
        <taxon>Armadillidium</taxon>
    </lineage>
</organism>
<keyword evidence="3" id="KW-1185">Reference proteome</keyword>
<dbReference type="EMBL" id="SEYY01019368">
    <property type="protein sequence ID" value="KAB7498334.1"/>
    <property type="molecule type" value="Genomic_DNA"/>
</dbReference>
<name>A0A5N5SVU2_9CRUS</name>
<feature type="region of interest" description="Disordered" evidence="1">
    <location>
        <begin position="222"/>
        <end position="249"/>
    </location>
</feature>
<reference evidence="2 3" key="1">
    <citation type="journal article" date="2019" name="PLoS Biol.">
        <title>Sex chromosomes control vertical transmission of feminizing Wolbachia symbionts in an isopod.</title>
        <authorList>
            <person name="Becking T."/>
            <person name="Chebbi M.A."/>
            <person name="Giraud I."/>
            <person name="Moumen B."/>
            <person name="Laverre T."/>
            <person name="Caubet Y."/>
            <person name="Peccoud J."/>
            <person name="Gilbert C."/>
            <person name="Cordaux R."/>
        </authorList>
    </citation>
    <scope>NUCLEOTIDE SEQUENCE [LARGE SCALE GENOMIC DNA]</scope>
    <source>
        <strain evidence="2">ANa2</strain>
        <tissue evidence="2">Whole body excluding digestive tract and cuticle</tissue>
    </source>
</reference>
<evidence type="ECO:0000313" key="3">
    <source>
        <dbReference type="Proteomes" id="UP000326759"/>
    </source>
</evidence>
<evidence type="ECO:0000256" key="1">
    <source>
        <dbReference type="SAM" id="MobiDB-lite"/>
    </source>
</evidence>
<feature type="region of interest" description="Disordered" evidence="1">
    <location>
        <begin position="850"/>
        <end position="875"/>
    </location>
</feature>
<dbReference type="AlphaFoldDB" id="A0A5N5SVU2"/>
<protein>
    <submittedName>
        <fullName evidence="2">Uncharacterized protein</fullName>
    </submittedName>
</protein>
<feature type="region of interest" description="Disordered" evidence="1">
    <location>
        <begin position="317"/>
        <end position="339"/>
    </location>
</feature>
<feature type="region of interest" description="Disordered" evidence="1">
    <location>
        <begin position="750"/>
        <end position="792"/>
    </location>
</feature>
<proteinExistence type="predicted"/>
<feature type="compositionally biased region" description="Low complexity" evidence="1">
    <location>
        <begin position="222"/>
        <end position="233"/>
    </location>
</feature>